<feature type="chain" id="PRO_5040906231" description="Beta-1,3-glucanase" evidence="2">
    <location>
        <begin position="28"/>
        <end position="742"/>
    </location>
</feature>
<dbReference type="AlphaFoldDB" id="A0A9W8QJ30"/>
<gene>
    <name evidence="5" type="ORF">LMH87_008152</name>
</gene>
<comment type="caution">
    <text evidence="5">The sequence shown here is derived from an EMBL/GenBank/DDBJ whole genome shotgun (WGS) entry which is preliminary data.</text>
</comment>
<dbReference type="Gene3D" id="2.60.110.10">
    <property type="entry name" value="Thaumatin"/>
    <property type="match status" value="1"/>
</dbReference>
<dbReference type="SUPFAM" id="SSF49899">
    <property type="entry name" value="Concanavalin A-like lectins/glucanases"/>
    <property type="match status" value="1"/>
</dbReference>
<dbReference type="InterPro" id="IPR042517">
    <property type="entry name" value="Glyco_hydro_64_N_2"/>
</dbReference>
<dbReference type="InterPro" id="IPR032477">
    <property type="entry name" value="Glyco_hydro_64"/>
</dbReference>
<dbReference type="CDD" id="cd00413">
    <property type="entry name" value="Glyco_hydrolase_16"/>
    <property type="match status" value="1"/>
</dbReference>
<proteinExistence type="predicted"/>
<accession>A0A9W8QJ30</accession>
<dbReference type="InterPro" id="IPR037176">
    <property type="entry name" value="Osmotin/thaumatin-like_sf"/>
</dbReference>
<dbReference type="InterPro" id="IPR000757">
    <property type="entry name" value="Beta-glucanase-like"/>
</dbReference>
<evidence type="ECO:0000259" key="4">
    <source>
        <dbReference type="PROSITE" id="PS52006"/>
    </source>
</evidence>
<evidence type="ECO:0000259" key="3">
    <source>
        <dbReference type="PROSITE" id="PS51762"/>
    </source>
</evidence>
<dbReference type="PROSITE" id="PS52006">
    <property type="entry name" value="GH64"/>
    <property type="match status" value="1"/>
</dbReference>
<dbReference type="InterPro" id="IPR013320">
    <property type="entry name" value="ConA-like_dom_sf"/>
</dbReference>
<dbReference type="KEGG" id="amus:LMH87_008152"/>
<keyword evidence="6" id="KW-1185">Reference proteome</keyword>
<dbReference type="PANTHER" id="PTHR38165:SF1">
    <property type="entry name" value="GLUCANASE B"/>
    <property type="match status" value="1"/>
</dbReference>
<sequence length="742" mass="79881">MRPHPGRIGLQGSVIAFVIFWVCRVSAAACACGYQVGSANGDNWLFTEAIETDFTKLKSITAAKDWRRQEFNVSAEAGRGRYSKLFTPKNVIVGSGAANKGASGKQAGVELSVGATIVNDAVSVAEMDSARRDLLWGSFRAGMKLTPVKGTCAAFFWYFNDTQEIDMEFLSTEYHSENSTFPVNLVIQSKDSAARGYDASGTSTYKTVNLDFDPTAAFHEYRFDYLPGKVSFYADSKLLAQMDGVSIPDSAGHLILQHWSNGNAKWSGGPPQEDATIIVSYVKAYFNSSDIRREHDWHARDFWDEMVPATGYLSLVRDKQDNTRETSFRNLLPLPQLPSSESREENAAKGKQHRNQQTIYSKSHPVIMSGTLQIVLRNSTNAGALYAHITGTSDDGLFVLSADGQTAYHPASPTQTLAPLGADCAISVGSPGTSRTVTIPYVSGGRVWFSKDKPLTFFVNPGPALVEPSALNAADANYDLDWGFAEFTFNRSQLYVNVSYVDFVSLPVSLRLENAGGSVTSVAGLPADGLEKVCAGLAEQGAKDGAGWDKLVVKSSAGQLLRALSPNSGAVMIPGFLQGYYDDYVNAVWQKYTSEDLTVNTQFTWGDVKGRVNAAGQLDFGAGGTFGKPSAGDIFSCNSGPFAHGEGATDESLNIGARLAAALNRSTLLINNNQPEGEDVAKYYQNAVTNHYARVCHATAVEGRGYAFPYDDVGASKGVDQSGFLNDPNPKTLTIGVGAPLE</sequence>
<dbReference type="Pfam" id="PF00722">
    <property type="entry name" value="Glyco_hydro_16"/>
    <property type="match status" value="1"/>
</dbReference>
<dbReference type="InterPro" id="IPR037398">
    <property type="entry name" value="Glyco_hydro_64_fam"/>
</dbReference>
<feature type="domain" description="GH16" evidence="3">
    <location>
        <begin position="40"/>
        <end position="290"/>
    </location>
</feature>
<dbReference type="Pfam" id="PF16483">
    <property type="entry name" value="Glyco_hydro_64"/>
    <property type="match status" value="1"/>
</dbReference>
<dbReference type="RefSeq" id="XP_056057243.1">
    <property type="nucleotide sequence ID" value="XM_056195084.1"/>
</dbReference>
<dbReference type="Gene3D" id="2.60.120.200">
    <property type="match status" value="1"/>
</dbReference>
<dbReference type="PROSITE" id="PS51762">
    <property type="entry name" value="GH16_2"/>
    <property type="match status" value="1"/>
</dbReference>
<reference evidence="5" key="1">
    <citation type="journal article" date="2023" name="Access Microbiol">
        <title>De-novo genome assembly for Akanthomyces muscarius, a biocontrol agent of insect agricultural pests.</title>
        <authorList>
            <person name="Erdos Z."/>
            <person name="Studholme D.J."/>
            <person name="Raymond B."/>
            <person name="Sharma M."/>
        </authorList>
    </citation>
    <scope>NUCLEOTIDE SEQUENCE</scope>
    <source>
        <strain evidence="5">Ve6</strain>
    </source>
</reference>
<evidence type="ECO:0000256" key="1">
    <source>
        <dbReference type="SAM" id="MobiDB-lite"/>
    </source>
</evidence>
<organism evidence="5 6">
    <name type="scientific">Akanthomyces muscarius</name>
    <name type="common">Entomopathogenic fungus</name>
    <name type="synonym">Lecanicillium muscarium</name>
    <dbReference type="NCBI Taxonomy" id="2231603"/>
    <lineage>
        <taxon>Eukaryota</taxon>
        <taxon>Fungi</taxon>
        <taxon>Dikarya</taxon>
        <taxon>Ascomycota</taxon>
        <taxon>Pezizomycotina</taxon>
        <taxon>Sordariomycetes</taxon>
        <taxon>Hypocreomycetidae</taxon>
        <taxon>Hypocreales</taxon>
        <taxon>Cordycipitaceae</taxon>
        <taxon>Akanthomyces</taxon>
    </lineage>
</organism>
<dbReference type="Gene3D" id="3.30.920.50">
    <property type="entry name" value="Beta-1,3-glucanase, C-terminal domain"/>
    <property type="match status" value="1"/>
</dbReference>
<evidence type="ECO:0000313" key="6">
    <source>
        <dbReference type="Proteomes" id="UP001144673"/>
    </source>
</evidence>
<evidence type="ECO:0008006" key="7">
    <source>
        <dbReference type="Google" id="ProtNLM"/>
    </source>
</evidence>
<dbReference type="Proteomes" id="UP001144673">
    <property type="component" value="Unassembled WGS sequence"/>
</dbReference>
<dbReference type="GeneID" id="80895311"/>
<dbReference type="GO" id="GO:0004553">
    <property type="term" value="F:hydrolase activity, hydrolyzing O-glycosyl compounds"/>
    <property type="evidence" value="ECO:0007669"/>
    <property type="project" value="InterPro"/>
</dbReference>
<feature type="region of interest" description="Disordered" evidence="1">
    <location>
        <begin position="333"/>
        <end position="360"/>
    </location>
</feature>
<feature type="domain" description="GH64" evidence="4">
    <location>
        <begin position="369"/>
        <end position="739"/>
    </location>
</feature>
<dbReference type="PANTHER" id="PTHR38165">
    <property type="match status" value="1"/>
</dbReference>
<dbReference type="GO" id="GO:0005975">
    <property type="term" value="P:carbohydrate metabolic process"/>
    <property type="evidence" value="ECO:0007669"/>
    <property type="project" value="InterPro"/>
</dbReference>
<evidence type="ECO:0000313" key="5">
    <source>
        <dbReference type="EMBL" id="KAJ4159244.1"/>
    </source>
</evidence>
<name>A0A9W8QJ30_AKAMU</name>
<keyword evidence="2" id="KW-0732">Signal</keyword>
<evidence type="ECO:0000256" key="2">
    <source>
        <dbReference type="SAM" id="SignalP"/>
    </source>
</evidence>
<protein>
    <recommendedName>
        <fullName evidence="7">Beta-1,3-glucanase</fullName>
    </recommendedName>
</protein>
<feature type="signal peptide" evidence="2">
    <location>
        <begin position="1"/>
        <end position="27"/>
    </location>
</feature>
<dbReference type="CDD" id="cd09220">
    <property type="entry name" value="GH64-GluB-like"/>
    <property type="match status" value="1"/>
</dbReference>
<dbReference type="EMBL" id="JAJHUN010000005">
    <property type="protein sequence ID" value="KAJ4159244.1"/>
    <property type="molecule type" value="Genomic_DNA"/>
</dbReference>